<dbReference type="OrthoDB" id="9157683at2"/>
<evidence type="ECO:0000313" key="2">
    <source>
        <dbReference type="Proteomes" id="UP000054683"/>
    </source>
</evidence>
<organism evidence="1 2">
    <name type="scientific">Caballeronia udeis</name>
    <dbReference type="NCBI Taxonomy" id="1232866"/>
    <lineage>
        <taxon>Bacteria</taxon>
        <taxon>Pseudomonadati</taxon>
        <taxon>Pseudomonadota</taxon>
        <taxon>Betaproteobacteria</taxon>
        <taxon>Burkholderiales</taxon>
        <taxon>Burkholderiaceae</taxon>
        <taxon>Caballeronia</taxon>
    </lineage>
</organism>
<dbReference type="Proteomes" id="UP000054683">
    <property type="component" value="Unassembled WGS sequence"/>
</dbReference>
<name>A0A158F2D8_9BURK</name>
<protein>
    <submittedName>
        <fullName evidence="1">Uncharacterized protein</fullName>
    </submittedName>
</protein>
<gene>
    <name evidence="1" type="ORF">AWB69_00560</name>
</gene>
<dbReference type="EMBL" id="FCOK02000002">
    <property type="protein sequence ID" value="SAL13966.1"/>
    <property type="molecule type" value="Genomic_DNA"/>
</dbReference>
<evidence type="ECO:0000313" key="1">
    <source>
        <dbReference type="EMBL" id="SAL13966.1"/>
    </source>
</evidence>
<reference evidence="1 2" key="1">
    <citation type="submission" date="2016-01" db="EMBL/GenBank/DDBJ databases">
        <authorList>
            <person name="Oliw E.H."/>
        </authorList>
    </citation>
    <scope>NUCLEOTIDE SEQUENCE [LARGE SCALE GENOMIC DNA]</scope>
    <source>
        <strain evidence="1">LMG 27134</strain>
    </source>
</reference>
<dbReference type="RefSeq" id="WP_062081843.1">
    <property type="nucleotide sequence ID" value="NZ_FCOK02000002.1"/>
</dbReference>
<sequence>MVASDSRHKDLREAEVTEINPSDLEAIYESVSDFSAESIAKIVQAHQLPYLSETFASIEHASGYVDGFVIRQYLYQTIKFRSFNLVSPFSGHSVESKFSIALYNKSTFVFFDDFSVAIGHLGMGFPIMALIIPKERLFLKIIDNFWGVKEEQLPAVAKILTRFAETVEEKPNKLYLLSGDPNFAHHAWNHLSALQGVVDCGLAKFPAQLVSTHEPLGPTPELFPELAHWNNYQVPEWELEDINKRGQMILPVGGSFIKKTLVDRVLRHVEMNPKSEDALRILARTRSANGPVLWMSVRSRNRTAINLNEALIELGKHFIKHYPQGLIILDGHSVVCDFDSNPGVDKPAQLETVKSDKEAAEEIAKALATKNGGMPPVELAIGLEISESIYLAQLAGFYFCHHGTVQHKIGWFSSCPGVIHSNVRTTGMDLAPAMKGQSEIADLPVYVPIELIGETDSVDLGSDLEKLLRVENYRFSDIPGLIQFTGDLIDTKLGRQSEKSPLRRKIGIKLKQIINSLKGAAT</sequence>
<accession>A0A158F2D8</accession>
<dbReference type="AlphaFoldDB" id="A0A158F2D8"/>
<proteinExistence type="predicted"/>